<evidence type="ECO:0000313" key="2">
    <source>
        <dbReference type="EMBL" id="MDX8419913.1"/>
    </source>
</evidence>
<organism evidence="2 3">
    <name type="scientific">Grylomicrobium aquisgranensis</name>
    <dbReference type="NCBI Taxonomy" id="2926318"/>
    <lineage>
        <taxon>Bacteria</taxon>
        <taxon>Bacillati</taxon>
        <taxon>Bacillota</taxon>
        <taxon>Erysipelotrichia</taxon>
        <taxon>Erysipelotrichales</taxon>
        <taxon>Erysipelotrichaceae</taxon>
        <taxon>Grylomicrobium</taxon>
    </lineage>
</organism>
<dbReference type="Gene3D" id="3.40.220.10">
    <property type="entry name" value="Leucine Aminopeptidase, subunit E, domain 1"/>
    <property type="match status" value="1"/>
</dbReference>
<feature type="domain" description="Microbial-type PARG catalytic" evidence="1">
    <location>
        <begin position="51"/>
        <end position="121"/>
    </location>
</feature>
<protein>
    <submittedName>
        <fullName evidence="2">TIGR02452 family protein</fullName>
    </submittedName>
</protein>
<gene>
    <name evidence="2" type="ORF">MOZ60_07370</name>
</gene>
<dbReference type="Proteomes" id="UP001286174">
    <property type="component" value="Unassembled WGS sequence"/>
</dbReference>
<sequence length="237" mass="26121">MIFVHSLKEHQSVVVVSPSVLSSAVLPAPLHDSFCKISVINDDSFAVPCDVVMNFANAYHPGGGYLSGARAQEEALCRESTLYASISSSAARVMYDANLHSSSACNTDYMLLSPCVEVFRDGDNNLLPSTRTTAVLTLAAPNLLYDPKVRGITMAELDDYMVNRLYQFFLICFLHGYRTICTGAWGCGAFGHDAARVASYFHTVIYQKGMGKYFDSILFAVKTGRDPYNYDAFKHVF</sequence>
<evidence type="ECO:0000259" key="1">
    <source>
        <dbReference type="Pfam" id="PF10021"/>
    </source>
</evidence>
<dbReference type="AlphaFoldDB" id="A0AB35U494"/>
<dbReference type="Pfam" id="PF10021">
    <property type="entry name" value="PARG_cat_microb"/>
    <property type="match status" value="1"/>
</dbReference>
<keyword evidence="3" id="KW-1185">Reference proteome</keyword>
<dbReference type="InterPro" id="IPR019261">
    <property type="entry name" value="PARG_cat_microbial"/>
</dbReference>
<evidence type="ECO:0000313" key="3">
    <source>
        <dbReference type="Proteomes" id="UP001286174"/>
    </source>
</evidence>
<name>A0AB35U494_9FIRM</name>
<reference evidence="2 3" key="1">
    <citation type="submission" date="2022-03" db="EMBL/GenBank/DDBJ databases">
        <title>Novel taxa within the pig intestine.</title>
        <authorList>
            <person name="Wylensek D."/>
            <person name="Bishof K."/>
            <person name="Afrizal A."/>
            <person name="Clavel T."/>
        </authorList>
    </citation>
    <scope>NUCLEOTIDE SEQUENCE [LARGE SCALE GENOMIC DNA]</scope>
    <source>
        <strain evidence="2 3">CLA-KB-P133</strain>
    </source>
</reference>
<accession>A0AB35U494</accession>
<proteinExistence type="predicted"/>
<dbReference type="RefSeq" id="WP_370596169.1">
    <property type="nucleotide sequence ID" value="NZ_JALBUR010000016.1"/>
</dbReference>
<dbReference type="EMBL" id="JALBUR010000016">
    <property type="protein sequence ID" value="MDX8419913.1"/>
    <property type="molecule type" value="Genomic_DNA"/>
</dbReference>
<comment type="caution">
    <text evidence="2">The sequence shown here is derived from an EMBL/GenBank/DDBJ whole genome shotgun (WGS) entry which is preliminary data.</text>
</comment>
<dbReference type="PANTHER" id="PTHR35596:SF1">
    <property type="entry name" value="MICROBIAL-TYPE PARG CATALYTIC DOMAIN-CONTAINING PROTEIN"/>
    <property type="match status" value="1"/>
</dbReference>
<dbReference type="InterPro" id="IPR012664">
    <property type="entry name" value="CHP02452"/>
</dbReference>
<dbReference type="NCBIfam" id="TIGR02452">
    <property type="entry name" value="TIGR02452 family protein"/>
    <property type="match status" value="1"/>
</dbReference>
<dbReference type="PANTHER" id="PTHR35596">
    <property type="entry name" value="DUF2263 DOMAIN-CONTAINING PROTEIN"/>
    <property type="match status" value="1"/>
</dbReference>
<dbReference type="InterPro" id="IPR043472">
    <property type="entry name" value="Macro_dom-like"/>
</dbReference>
<dbReference type="SUPFAM" id="SSF52949">
    <property type="entry name" value="Macro domain-like"/>
    <property type="match status" value="1"/>
</dbReference>